<accession>A0AAU7X8Y8</accession>
<dbReference type="RefSeq" id="WP_407049613.1">
    <property type="nucleotide sequence ID" value="NZ_CP158568.1"/>
</dbReference>
<feature type="domain" description="MOSC" evidence="1">
    <location>
        <begin position="98"/>
        <end position="252"/>
    </location>
</feature>
<dbReference type="PROSITE" id="PS51340">
    <property type="entry name" value="MOSC"/>
    <property type="match status" value="1"/>
</dbReference>
<dbReference type="InterPro" id="IPR005303">
    <property type="entry name" value="MOCOS_middle"/>
</dbReference>
<dbReference type="GO" id="GO:0003824">
    <property type="term" value="F:catalytic activity"/>
    <property type="evidence" value="ECO:0007669"/>
    <property type="project" value="InterPro"/>
</dbReference>
<dbReference type="InterPro" id="IPR011037">
    <property type="entry name" value="Pyrv_Knase-like_insert_dom_sf"/>
</dbReference>
<dbReference type="Pfam" id="PF03476">
    <property type="entry name" value="MOSC_N"/>
    <property type="match status" value="1"/>
</dbReference>
<sequence length="261" mass="28498">MTLRIAALYRYPLKGFSPERLDAVDLLPGQTIAHDRAFAIENGPSGFDPAAPAHLPKIRFLMLMRNEAVANIASRFDPATRTLSFSEPGRAPVVASVDTPEGRAAIEAWVSARFASDLRGAPRFLEAPGHSFSDVAKKVLHVVNLATVRAIEEEIGRPVDPLRFRANLYLDGLPAWEELELIGREFTVGGVRLEAVKRTVRCAATNVDPSTAARDMEIPRTIMGLRGHSDCGIYVEVKTPGRIAVGDAMELAPERQPELPL</sequence>
<dbReference type="Pfam" id="PF03473">
    <property type="entry name" value="MOSC"/>
    <property type="match status" value="1"/>
</dbReference>
<dbReference type="Gene3D" id="2.40.33.20">
    <property type="entry name" value="PK beta-barrel domain-like"/>
    <property type="match status" value="1"/>
</dbReference>
<dbReference type="SUPFAM" id="SSF50800">
    <property type="entry name" value="PK beta-barrel domain-like"/>
    <property type="match status" value="1"/>
</dbReference>
<reference evidence="2" key="1">
    <citation type="submission" date="2024-06" db="EMBL/GenBank/DDBJ databases">
        <title>Methylostella associata gen. nov., sp. nov., a novel Ancalomicrobiaceae-affiliated facultatively methylotrophic bacteria that feed on methanotrophs of the genus Methylococcus.</title>
        <authorList>
            <person name="Saltykova V."/>
            <person name="Danilova O.V."/>
            <person name="Oshkin I.Y."/>
            <person name="Belova S.E."/>
            <person name="Pimenov N.V."/>
            <person name="Dedysh S.N."/>
        </authorList>
    </citation>
    <scope>NUCLEOTIDE SEQUENCE</scope>
    <source>
        <strain evidence="2">S20</strain>
    </source>
</reference>
<dbReference type="AlphaFoldDB" id="A0AAU7X8Y8"/>
<protein>
    <submittedName>
        <fullName evidence="2">MOSC domain-containing protein</fullName>
    </submittedName>
</protein>
<proteinExistence type="predicted"/>
<name>A0AAU7X8Y8_9HYPH</name>
<organism evidence="2">
    <name type="scientific">Methyloraptor flagellatus</name>
    <dbReference type="NCBI Taxonomy" id="3162530"/>
    <lineage>
        <taxon>Bacteria</taxon>
        <taxon>Pseudomonadati</taxon>
        <taxon>Pseudomonadota</taxon>
        <taxon>Alphaproteobacteria</taxon>
        <taxon>Hyphomicrobiales</taxon>
        <taxon>Ancalomicrobiaceae</taxon>
        <taxon>Methyloraptor</taxon>
    </lineage>
</organism>
<dbReference type="KEGG" id="mflg:ABS361_21325"/>
<gene>
    <name evidence="2" type="ORF">ABS361_21325</name>
</gene>
<dbReference type="InterPro" id="IPR005302">
    <property type="entry name" value="MoCF_Sase_C"/>
</dbReference>
<dbReference type="EMBL" id="CP158568">
    <property type="protein sequence ID" value="XBY44520.1"/>
    <property type="molecule type" value="Genomic_DNA"/>
</dbReference>
<evidence type="ECO:0000259" key="1">
    <source>
        <dbReference type="PROSITE" id="PS51340"/>
    </source>
</evidence>
<dbReference type="GO" id="GO:0030170">
    <property type="term" value="F:pyridoxal phosphate binding"/>
    <property type="evidence" value="ECO:0007669"/>
    <property type="project" value="InterPro"/>
</dbReference>
<dbReference type="GO" id="GO:0030151">
    <property type="term" value="F:molybdenum ion binding"/>
    <property type="evidence" value="ECO:0007669"/>
    <property type="project" value="InterPro"/>
</dbReference>
<evidence type="ECO:0000313" key="2">
    <source>
        <dbReference type="EMBL" id="XBY44520.1"/>
    </source>
</evidence>